<gene>
    <name evidence="1" type="ORF">LCGC14_1641070</name>
</gene>
<comment type="caution">
    <text evidence="1">The sequence shown here is derived from an EMBL/GenBank/DDBJ whole genome shotgun (WGS) entry which is preliminary data.</text>
</comment>
<sequence>MAYDGTNAAILDNYSEVLKVYYLPAIQEQLQNENILSSLIDVNEEDVSGKSATIECHYGRSNGGGSIADGGALPDADFQKFKTCTVPMRYHMGRVTFSGPTIAATRDEKGSYARVIDTEIKGIATDTKKENNRQMWGAGYGVLARWATGATTTITVNKLYRGNAIGGDGFGSTFGGKYFDEFSNMVLVNQTGMAGSSAIMTVGTSNGVVTAVDKTSSTLIDTLTLTTDNGNGVLGDWYARKGSVRSATTGTAAGYPRLEMMGIRGIVSDDDLDEINCFTGAYSGLKINDPLQTLDVSTYPWWKAIVSKHASGRYAGQRALTLKLMQKQFDMTEQAAGKDYGPDIIISTRSLRREYLDRMQADRRNVNTMTLDGGWTALDYNGIPFMVDNDAIDGEIYYLTTKDLVVFRMSDWDWMTKDGAVLSRVAGYDAYEAILFRYAELACRRRNSQGVLCDLSYESDR</sequence>
<dbReference type="AlphaFoldDB" id="A0A0F9KFF0"/>
<dbReference type="InterPro" id="IPR049718">
    <property type="entry name" value="AKO59007-like"/>
</dbReference>
<evidence type="ECO:0008006" key="2">
    <source>
        <dbReference type="Google" id="ProtNLM"/>
    </source>
</evidence>
<protein>
    <recommendedName>
        <fullName evidence="2">Capsid protein</fullName>
    </recommendedName>
</protein>
<accession>A0A0F9KFF0</accession>
<name>A0A0F9KFF0_9ZZZZ</name>
<proteinExistence type="predicted"/>
<dbReference type="NCBIfam" id="NF033394">
    <property type="entry name" value="capsid_maj_Podo"/>
    <property type="match status" value="1"/>
</dbReference>
<organism evidence="1">
    <name type="scientific">marine sediment metagenome</name>
    <dbReference type="NCBI Taxonomy" id="412755"/>
    <lineage>
        <taxon>unclassified sequences</taxon>
        <taxon>metagenomes</taxon>
        <taxon>ecological metagenomes</taxon>
    </lineage>
</organism>
<dbReference type="EMBL" id="LAZR01013678">
    <property type="protein sequence ID" value="KKM20878.1"/>
    <property type="molecule type" value="Genomic_DNA"/>
</dbReference>
<reference evidence="1" key="1">
    <citation type="journal article" date="2015" name="Nature">
        <title>Complex archaea that bridge the gap between prokaryotes and eukaryotes.</title>
        <authorList>
            <person name="Spang A."/>
            <person name="Saw J.H."/>
            <person name="Jorgensen S.L."/>
            <person name="Zaremba-Niedzwiedzka K."/>
            <person name="Martijn J."/>
            <person name="Lind A.E."/>
            <person name="van Eijk R."/>
            <person name="Schleper C."/>
            <person name="Guy L."/>
            <person name="Ettema T.J."/>
        </authorList>
    </citation>
    <scope>NUCLEOTIDE SEQUENCE</scope>
</reference>
<evidence type="ECO:0000313" key="1">
    <source>
        <dbReference type="EMBL" id="KKM20878.1"/>
    </source>
</evidence>